<organism evidence="3 4">
    <name type="scientific">Robertmurraya mangrovi</name>
    <dbReference type="NCBI Taxonomy" id="3098077"/>
    <lineage>
        <taxon>Bacteria</taxon>
        <taxon>Bacillati</taxon>
        <taxon>Bacillota</taxon>
        <taxon>Bacilli</taxon>
        <taxon>Bacillales</taxon>
        <taxon>Bacillaceae</taxon>
        <taxon>Robertmurraya</taxon>
    </lineage>
</organism>
<reference evidence="3 4" key="1">
    <citation type="submission" date="2023-11" db="EMBL/GenBank/DDBJ databases">
        <title>Bacillus jintuensis, isolated from a mudflat on the Beibu Gulf coast.</title>
        <authorList>
            <person name="Li M."/>
        </authorList>
    </citation>
    <scope>NUCLEOTIDE SEQUENCE [LARGE SCALE GENOMIC DNA]</scope>
    <source>
        <strain evidence="3 4">31A1R</strain>
    </source>
</reference>
<dbReference type="InterPro" id="IPR033134">
    <property type="entry name" value="Asp/Glu_racemase_AS_2"/>
</dbReference>
<keyword evidence="4" id="KW-1185">Reference proteome</keyword>
<name>A0ABU5IWA1_9BACI</name>
<dbReference type="PANTHER" id="PTHR21198:SF7">
    <property type="entry name" value="ASPARTATE-GLUTAMATE RACEMASE FAMILY"/>
    <property type="match status" value="1"/>
</dbReference>
<keyword evidence="2" id="KW-0413">Isomerase</keyword>
<dbReference type="PROSITE" id="PS00923">
    <property type="entry name" value="ASP_GLU_RACEMASE_1"/>
    <property type="match status" value="1"/>
</dbReference>
<evidence type="ECO:0000256" key="1">
    <source>
        <dbReference type="ARBA" id="ARBA00007847"/>
    </source>
</evidence>
<dbReference type="Gene3D" id="3.40.50.1860">
    <property type="match status" value="2"/>
</dbReference>
<gene>
    <name evidence="3" type="ORF">SM124_06675</name>
</gene>
<dbReference type="PANTHER" id="PTHR21198">
    <property type="entry name" value="GLUTAMATE RACEMASE"/>
    <property type="match status" value="1"/>
</dbReference>
<proteinExistence type="inferred from homology"/>
<dbReference type="InterPro" id="IPR018187">
    <property type="entry name" value="Asp/Glu_racemase_AS_1"/>
</dbReference>
<comment type="similarity">
    <text evidence="1">Belongs to the aspartate/glutamate racemases family.</text>
</comment>
<accession>A0ABU5IWA1</accession>
<dbReference type="InterPro" id="IPR004380">
    <property type="entry name" value="Asp_race"/>
</dbReference>
<dbReference type="NCBIfam" id="TIGR00035">
    <property type="entry name" value="asp_race"/>
    <property type="match status" value="1"/>
</dbReference>
<dbReference type="Proteomes" id="UP001290455">
    <property type="component" value="Unassembled WGS sequence"/>
</dbReference>
<dbReference type="InterPro" id="IPR001920">
    <property type="entry name" value="Asp/Glu_race"/>
</dbReference>
<comment type="caution">
    <text evidence="3">The sequence shown here is derived from an EMBL/GenBank/DDBJ whole genome shotgun (WGS) entry which is preliminary data.</text>
</comment>
<protein>
    <submittedName>
        <fullName evidence="3">Aspartate/glutamate racemase family protein</fullName>
    </submittedName>
</protein>
<dbReference type="InterPro" id="IPR015942">
    <property type="entry name" value="Asp/Glu/hydantoin_racemase"/>
</dbReference>
<evidence type="ECO:0000313" key="4">
    <source>
        <dbReference type="Proteomes" id="UP001290455"/>
    </source>
</evidence>
<dbReference type="PROSITE" id="PS00924">
    <property type="entry name" value="ASP_GLU_RACEMASE_2"/>
    <property type="match status" value="1"/>
</dbReference>
<dbReference type="Pfam" id="PF01177">
    <property type="entry name" value="Asp_Glu_race"/>
    <property type="match status" value="1"/>
</dbReference>
<evidence type="ECO:0000313" key="3">
    <source>
        <dbReference type="EMBL" id="MDZ5471429.1"/>
    </source>
</evidence>
<sequence>MKTIGLIGGLSWESTSVYYSYINQYVQQQLGGLNSAKCIIHSFNFEEIALLQREGRWEEATDRMVEAAKGLENAGAELIIICTNTMHLMADEVQQACKVPLVHIVDCVVEAIKEQNISKVGLLGTKFTMEQPFYKELLNKERIEVITPNVDDRQIVHDVIYDELCKGEIREESRQEYLKIIEKLIKEGAEGIILGCTEIPLLISQKDTQIPLFDTTKIHATKVAEIALESLVVRNE</sequence>
<dbReference type="RefSeq" id="WP_322445724.1">
    <property type="nucleotide sequence ID" value="NZ_JAXOFX010000003.1"/>
</dbReference>
<dbReference type="SUPFAM" id="SSF53681">
    <property type="entry name" value="Aspartate/glutamate racemase"/>
    <property type="match status" value="2"/>
</dbReference>
<evidence type="ECO:0000256" key="2">
    <source>
        <dbReference type="ARBA" id="ARBA00023235"/>
    </source>
</evidence>
<dbReference type="EMBL" id="JAXOFX010000003">
    <property type="protein sequence ID" value="MDZ5471429.1"/>
    <property type="molecule type" value="Genomic_DNA"/>
</dbReference>